<evidence type="ECO:0000313" key="11">
    <source>
        <dbReference type="RefSeq" id="XP_028040146.1"/>
    </source>
</evidence>
<accession>A0A6J2KCY7</accession>
<evidence type="ECO:0000256" key="7">
    <source>
        <dbReference type="ARBA" id="ARBA00023180"/>
    </source>
</evidence>
<gene>
    <name evidence="11" type="primary">LOC114250462</name>
</gene>
<evidence type="ECO:0000256" key="8">
    <source>
        <dbReference type="ARBA" id="ARBA00023288"/>
    </source>
</evidence>
<dbReference type="Pfam" id="PF17064">
    <property type="entry name" value="QVR"/>
    <property type="match status" value="1"/>
</dbReference>
<evidence type="ECO:0000256" key="6">
    <source>
        <dbReference type="ARBA" id="ARBA00023136"/>
    </source>
</evidence>
<keyword evidence="5" id="KW-1133">Transmembrane helix</keyword>
<evidence type="ECO:0000313" key="10">
    <source>
        <dbReference type="Proteomes" id="UP000504629"/>
    </source>
</evidence>
<dbReference type="InterPro" id="IPR031424">
    <property type="entry name" value="QVR-like"/>
</dbReference>
<dbReference type="KEGG" id="bman:114250462"/>
<dbReference type="GO" id="GO:0098552">
    <property type="term" value="C:side of membrane"/>
    <property type="evidence" value="ECO:0007669"/>
    <property type="project" value="UniProtKB-KW"/>
</dbReference>
<protein>
    <submittedName>
        <fullName evidence="11">Uncharacterized protein LOC114250462</fullName>
    </submittedName>
</protein>
<dbReference type="GO" id="GO:0030431">
    <property type="term" value="P:sleep"/>
    <property type="evidence" value="ECO:0007669"/>
    <property type="project" value="InterPro"/>
</dbReference>
<feature type="signal peptide" evidence="9">
    <location>
        <begin position="1"/>
        <end position="22"/>
    </location>
</feature>
<proteinExistence type="predicted"/>
<keyword evidence="7" id="KW-0325">Glycoprotein</keyword>
<evidence type="ECO:0000256" key="5">
    <source>
        <dbReference type="ARBA" id="ARBA00022989"/>
    </source>
</evidence>
<organism evidence="10 11">
    <name type="scientific">Bombyx mandarina</name>
    <name type="common">Wild silk moth</name>
    <name type="synonym">Wild silkworm</name>
    <dbReference type="NCBI Taxonomy" id="7092"/>
    <lineage>
        <taxon>Eukaryota</taxon>
        <taxon>Metazoa</taxon>
        <taxon>Ecdysozoa</taxon>
        <taxon>Arthropoda</taxon>
        <taxon>Hexapoda</taxon>
        <taxon>Insecta</taxon>
        <taxon>Pterygota</taxon>
        <taxon>Neoptera</taxon>
        <taxon>Endopterygota</taxon>
        <taxon>Lepidoptera</taxon>
        <taxon>Glossata</taxon>
        <taxon>Ditrysia</taxon>
        <taxon>Bombycoidea</taxon>
        <taxon>Bombycidae</taxon>
        <taxon>Bombycinae</taxon>
        <taxon>Bombyx</taxon>
    </lineage>
</organism>
<comment type="subcellular location">
    <subcellularLocation>
        <location evidence="1">Membrane</location>
        <topology evidence="1">Lipid-anchor</topology>
        <topology evidence="1">GPI-anchor</topology>
    </subcellularLocation>
</comment>
<evidence type="ECO:0000256" key="2">
    <source>
        <dbReference type="ARBA" id="ARBA00022622"/>
    </source>
</evidence>
<dbReference type="RefSeq" id="XP_028040146.1">
    <property type="nucleotide sequence ID" value="XM_028184345.1"/>
</dbReference>
<keyword evidence="8" id="KW-0449">Lipoprotein</keyword>
<evidence type="ECO:0000256" key="1">
    <source>
        <dbReference type="ARBA" id="ARBA00004589"/>
    </source>
</evidence>
<dbReference type="AlphaFoldDB" id="A0A6J2KCY7"/>
<reference evidence="11" key="1">
    <citation type="submission" date="2025-08" db="UniProtKB">
        <authorList>
            <consortium name="RefSeq"/>
        </authorList>
    </citation>
    <scope>IDENTIFICATION</scope>
    <source>
        <tissue evidence="11">Silk gland</tissue>
    </source>
</reference>
<feature type="chain" id="PRO_5026766880" evidence="9">
    <location>
        <begin position="23"/>
        <end position="149"/>
    </location>
</feature>
<dbReference type="PANTHER" id="PTHR33562">
    <property type="entry name" value="ATILLA, ISOFORM B-RELATED-RELATED"/>
    <property type="match status" value="1"/>
</dbReference>
<keyword evidence="6" id="KW-0472">Membrane</keyword>
<name>A0A6J2KCY7_BOMMA</name>
<keyword evidence="2" id="KW-0336">GPI-anchor</keyword>
<keyword evidence="10" id="KW-1185">Reference proteome</keyword>
<dbReference type="OrthoDB" id="75169at2759"/>
<dbReference type="Proteomes" id="UP000504629">
    <property type="component" value="Unplaced"/>
</dbReference>
<keyword evidence="3" id="KW-0812">Transmembrane</keyword>
<dbReference type="GO" id="GO:0032222">
    <property type="term" value="P:regulation of synaptic transmission, cholinergic"/>
    <property type="evidence" value="ECO:0007669"/>
    <property type="project" value="InterPro"/>
</dbReference>
<sequence length="149" mass="16438">MAKLSFLVPVLLLALFVKDSEPVNCWACSSNVNPLCNDPFNIRIDTGNSYLFRLENCDKNAGATFPYLTASKSVCKKEKKYIDGELVVSRGCTWKRQDDFEVGCPTSRNEANEVNLFCQTCDYDGCNGAATIGRTIALLLAPLSLLLLK</sequence>
<keyword evidence="4 9" id="KW-0732">Signal</keyword>
<dbReference type="GeneID" id="114250462"/>
<evidence type="ECO:0000256" key="9">
    <source>
        <dbReference type="SAM" id="SignalP"/>
    </source>
</evidence>
<dbReference type="CDD" id="cd23593">
    <property type="entry name" value="TFP_LU_ECD_Twit"/>
    <property type="match status" value="1"/>
</dbReference>
<evidence type="ECO:0000256" key="4">
    <source>
        <dbReference type="ARBA" id="ARBA00022729"/>
    </source>
</evidence>
<dbReference type="PANTHER" id="PTHR33562:SF2">
    <property type="entry name" value="PROTEIN QUIVER"/>
    <property type="match status" value="1"/>
</dbReference>
<evidence type="ECO:0000256" key="3">
    <source>
        <dbReference type="ARBA" id="ARBA00022692"/>
    </source>
</evidence>
<dbReference type="InterPro" id="IPR050975">
    <property type="entry name" value="Sleep_regulator"/>
</dbReference>